<feature type="compositionally biased region" description="Polar residues" evidence="10">
    <location>
        <begin position="467"/>
        <end position="478"/>
    </location>
</feature>
<feature type="compositionally biased region" description="Basic and acidic residues" evidence="10">
    <location>
        <begin position="370"/>
        <end position="381"/>
    </location>
</feature>
<dbReference type="Pfam" id="PF07557">
    <property type="entry name" value="Shugoshin_C"/>
    <property type="match status" value="1"/>
</dbReference>
<keyword evidence="4" id="KW-0132">Cell division</keyword>
<sequence length="757" mass="82417">MARLNEPPALVDSSENLRRKFLRQNRDIARVNSNQSLRIRGLENECARLLSENLKLRGQVLRLEKHHENDRSRYIADHALQIKQKMEIQLVELGSLLASFGVEPSVKRLSLTTSRNASKSVTLSLPNEVRSPQRRPPALSPSEAEDLAIQDGRLPPIFEYKSFPRQTLTRDDILTFQSDGTEAAVSPKLCVPTVSLLHSHATVDFTEPVKQPTTAAAQGAGGALKAKALSALEEPSNECGEEELGALVTLRSAPSFTPAKSKSETGTKTLALRVLNDKAKPTDQSTVKDSPVALSSGPTRTTPSLPLTHISKAGGKRKFAVNDENAVIRGMKAASENEKAFVPHTKAKAEGDIPSRELKNPRSIRSLANSRKESAEDHVELKTAVGGRKPLAAKSANEDVSSPRKEDAGKGKLKSNGYGDKVAHSEGRMRNRTKTPLAVEIPALPLPLTDDIVINDETTISKKSSSTPPLKNQEQSTQTVISNELSTCAGSLESLCPQTPPPPTESLLTTQRLVPVESGGRDTPPPADTFLQGETSRPNRRSRASVSYAEPNLRDKMRRPTKELFDAVAGEGKYVQRQSVQTHQDDEIEAAIPAAKLDSMSPTGELMQQKVELVVPVQQLIGQQPRCLAAKHDPYEFNVPSVRAIEGDDEKSEAGTVKGKGATKNTRTSSKTNRRVSTTNTREEDFSAADRHTRPSAARKRTSMVTLKRGSFFDDAEDEAADSSYEPPAAVAIDAPILEGGTLSTRERISRRRSMMP</sequence>
<feature type="region of interest" description="Disordered" evidence="10">
    <location>
        <begin position="459"/>
        <end position="478"/>
    </location>
</feature>
<feature type="region of interest" description="Disordered" evidence="10">
    <location>
        <begin position="646"/>
        <end position="757"/>
    </location>
</feature>
<keyword evidence="14" id="KW-1185">Reference proteome</keyword>
<keyword evidence="8" id="KW-0137">Centromere</keyword>
<comment type="caution">
    <text evidence="13">The sequence shown here is derived from an EMBL/GenBank/DDBJ whole genome shotgun (WGS) entry which is preliminary data.</text>
</comment>
<evidence type="ECO:0000256" key="1">
    <source>
        <dbReference type="ARBA" id="ARBA00004584"/>
    </source>
</evidence>
<feature type="compositionally biased region" description="Basic and acidic residues" evidence="10">
    <location>
        <begin position="681"/>
        <end position="693"/>
    </location>
</feature>
<evidence type="ECO:0000256" key="10">
    <source>
        <dbReference type="SAM" id="MobiDB-lite"/>
    </source>
</evidence>
<keyword evidence="7" id="KW-0131">Cell cycle</keyword>
<feature type="domain" description="Shugoshin N-terminal coiled-coil" evidence="12">
    <location>
        <begin position="17"/>
        <end position="61"/>
    </location>
</feature>
<feature type="region of interest" description="Disordered" evidence="10">
    <location>
        <begin position="120"/>
        <end position="145"/>
    </location>
</feature>
<evidence type="ECO:0000256" key="4">
    <source>
        <dbReference type="ARBA" id="ARBA00022618"/>
    </source>
</evidence>
<evidence type="ECO:0000313" key="14">
    <source>
        <dbReference type="Proteomes" id="UP001642501"/>
    </source>
</evidence>
<organism evidence="13 14">
    <name type="scientific">Sporothrix epigloea</name>
    <dbReference type="NCBI Taxonomy" id="1892477"/>
    <lineage>
        <taxon>Eukaryota</taxon>
        <taxon>Fungi</taxon>
        <taxon>Dikarya</taxon>
        <taxon>Ascomycota</taxon>
        <taxon>Pezizomycotina</taxon>
        <taxon>Sordariomycetes</taxon>
        <taxon>Sordariomycetidae</taxon>
        <taxon>Ophiostomatales</taxon>
        <taxon>Ophiostomataceae</taxon>
        <taxon>Sporothrix</taxon>
    </lineage>
</organism>
<keyword evidence="3" id="KW-0158">Chromosome</keyword>
<feature type="region of interest" description="Disordered" evidence="10">
    <location>
        <begin position="338"/>
        <end position="436"/>
    </location>
</feature>
<keyword evidence="6 9" id="KW-0175">Coiled coil</keyword>
<comment type="subcellular location">
    <subcellularLocation>
        <location evidence="1">Chromosome</location>
        <location evidence="1">Centromere</location>
    </subcellularLocation>
</comment>
<accession>A0ABP0E4L9</accession>
<evidence type="ECO:0000259" key="11">
    <source>
        <dbReference type="Pfam" id="PF07557"/>
    </source>
</evidence>
<dbReference type="Proteomes" id="UP001642501">
    <property type="component" value="Unassembled WGS sequence"/>
</dbReference>
<evidence type="ECO:0000256" key="6">
    <source>
        <dbReference type="ARBA" id="ARBA00023054"/>
    </source>
</evidence>
<protein>
    <recommendedName>
        <fullName evidence="15">Shugoshin family protein</fullName>
    </recommendedName>
</protein>
<comment type="similarity">
    <text evidence="2">Belongs to the shugoshin family.</text>
</comment>
<evidence type="ECO:0000259" key="12">
    <source>
        <dbReference type="Pfam" id="PF07558"/>
    </source>
</evidence>
<feature type="coiled-coil region" evidence="9">
    <location>
        <begin position="32"/>
        <end position="59"/>
    </location>
</feature>
<keyword evidence="5" id="KW-0159">Chromosome partition</keyword>
<gene>
    <name evidence="13" type="ORF">SEPCBS57363_005985</name>
</gene>
<evidence type="ECO:0000313" key="13">
    <source>
        <dbReference type="EMBL" id="CAK7274097.1"/>
    </source>
</evidence>
<evidence type="ECO:0000256" key="8">
    <source>
        <dbReference type="ARBA" id="ARBA00023328"/>
    </source>
</evidence>
<feature type="compositionally biased region" description="Basic and acidic residues" evidence="10">
    <location>
        <begin position="338"/>
        <end position="360"/>
    </location>
</feature>
<evidence type="ECO:0008006" key="15">
    <source>
        <dbReference type="Google" id="ProtNLM"/>
    </source>
</evidence>
<proteinExistence type="inferred from homology"/>
<feature type="region of interest" description="Disordered" evidence="10">
    <location>
        <begin position="279"/>
        <end position="305"/>
    </location>
</feature>
<dbReference type="InterPro" id="IPR011516">
    <property type="entry name" value="Shugoshin_N"/>
</dbReference>
<evidence type="ECO:0000256" key="2">
    <source>
        <dbReference type="ARBA" id="ARBA00010845"/>
    </source>
</evidence>
<evidence type="ECO:0000256" key="5">
    <source>
        <dbReference type="ARBA" id="ARBA00022829"/>
    </source>
</evidence>
<feature type="compositionally biased region" description="Basic and acidic residues" evidence="10">
    <location>
        <begin position="401"/>
        <end position="410"/>
    </location>
</feature>
<evidence type="ECO:0000256" key="3">
    <source>
        <dbReference type="ARBA" id="ARBA00022454"/>
    </source>
</evidence>
<dbReference type="InterPro" id="IPR011515">
    <property type="entry name" value="Shugoshin_C"/>
</dbReference>
<reference evidence="13 14" key="1">
    <citation type="submission" date="2024-01" db="EMBL/GenBank/DDBJ databases">
        <authorList>
            <person name="Allen C."/>
            <person name="Tagirdzhanova G."/>
        </authorList>
    </citation>
    <scope>NUCLEOTIDE SEQUENCE [LARGE SCALE GENOMIC DNA]</scope>
    <source>
        <strain evidence="13 14">CBS 573.63</strain>
    </source>
</reference>
<feature type="compositionally biased region" description="Polar residues" evidence="10">
    <location>
        <begin position="663"/>
        <end position="680"/>
    </location>
</feature>
<name>A0ABP0E4L9_9PEZI</name>
<dbReference type="EMBL" id="CAWUOM010000155">
    <property type="protein sequence ID" value="CAK7274097.1"/>
    <property type="molecule type" value="Genomic_DNA"/>
</dbReference>
<feature type="region of interest" description="Disordered" evidence="10">
    <location>
        <begin position="516"/>
        <end position="548"/>
    </location>
</feature>
<dbReference type="Pfam" id="PF07558">
    <property type="entry name" value="Shugoshin_N"/>
    <property type="match status" value="1"/>
</dbReference>
<feature type="compositionally biased region" description="Polar residues" evidence="10">
    <location>
        <begin position="296"/>
        <end position="305"/>
    </location>
</feature>
<evidence type="ECO:0000256" key="9">
    <source>
        <dbReference type="SAM" id="Coils"/>
    </source>
</evidence>
<feature type="domain" description="Shugoshin C-terminal" evidence="11">
    <location>
        <begin position="536"/>
        <end position="559"/>
    </location>
</feature>
<evidence type="ECO:0000256" key="7">
    <source>
        <dbReference type="ARBA" id="ARBA00023306"/>
    </source>
</evidence>